<evidence type="ECO:0000313" key="3">
    <source>
        <dbReference type="EMBL" id="KAG7309511.1"/>
    </source>
</evidence>
<feature type="region of interest" description="Disordered" evidence="2">
    <location>
        <begin position="464"/>
        <end position="685"/>
    </location>
</feature>
<evidence type="ECO:0000256" key="1">
    <source>
        <dbReference type="SAM" id="Coils"/>
    </source>
</evidence>
<protein>
    <recommendedName>
        <fullName evidence="5">Dystrophin</fullName>
    </recommendedName>
</protein>
<organism evidence="3 4">
    <name type="scientific">Plutella xylostella</name>
    <name type="common">Diamondback moth</name>
    <name type="synonym">Plutella maculipennis</name>
    <dbReference type="NCBI Taxonomy" id="51655"/>
    <lineage>
        <taxon>Eukaryota</taxon>
        <taxon>Metazoa</taxon>
        <taxon>Ecdysozoa</taxon>
        <taxon>Arthropoda</taxon>
        <taxon>Hexapoda</taxon>
        <taxon>Insecta</taxon>
        <taxon>Pterygota</taxon>
        <taxon>Neoptera</taxon>
        <taxon>Endopterygota</taxon>
        <taxon>Lepidoptera</taxon>
        <taxon>Glossata</taxon>
        <taxon>Ditrysia</taxon>
        <taxon>Yponomeutoidea</taxon>
        <taxon>Plutellidae</taxon>
        <taxon>Plutella</taxon>
    </lineage>
</organism>
<sequence length="1132" mass="125753">MNWDSWYVVVVLSLALFKWLRFYRTLSEIKSEVEGIIKSGRKMVEEKSVPEPQEFSKKIDSLKELYNKLGAQITESKTKLESALITAREIQNDLQSLTSWLDGLDANMGKQTLELEMSRMQAIRDKLNANHVEFSRHCDAAHLADLREQIDAVNRRWEHLKKHGVSKPLDLTSVQKYLADVDAQLDGEVTPEKLRDMERELREQAKDIEALDNKAVHKQWENILTKIATARPAYAEVTDTVRRRVESPVDRNNDYKKSKIPLAVRSPAPIRRELTRGQRSRTPSLERARAPPSPVSDGTRSVDSLTPAPVDKDSSTFNLLQDSELFTQINNNKIEPKPPLPPGNKPSSLHVVAVTEHEIVKSTVNESRDEYKTETVETVMQFIPQTVETVDIVDDDSDDETKQKRPSVDLGNEPKTFVVQVTTLEQRMKPQLGILKRKHSSPDEKQKVMKVTIDSVPDIIPSAEIHDESMKTPPPTPAAEEDQNPLDMAEKQKEAHQNLRMDEVNEYRILDEVPKDQAALPEPSATGAASDANANTTQADKTKHKGDKIEEILDSAGVKTNEEAKVDDEAEISRKKSSGVGEEEVIYTEVQESSEGRESPQGAPLSTSTPLKHSAQVVAVSPKIGARENKEEQDKSKSEDSKPRKSPPSPLPKLALPASPATPATPATPTTPGSPGGNSTPGRERLTSVDKYQKTEDFDELSPLPDSPGTPSLLSEAFQSSCSVELAAWEAAAAALARRMGVVALTVRGVASERDPAKRLEILKHQLGGLAADAAALISRGDSLVYEQHRTDPLLAAAIQTTYQDKLRNKWSAVVAEIESLRAVALRAEDQLKELQQLSASLQPLPDTTDDEETWLQYSTRMERLADICRWLKAERVGYPERAIADLTARWSQAKREYELQRSREGKDSAESDSAAAVRAANVVRQRVAACARALPPPAALHHQPEAALQKIKSSIAELQPAVEAVEKQARAARGDQAARVADKLVAEYQALRGQYQERYELWEQTQSSIEELCGRLQTLERWAEGAAAALHDPAAPSKDLKQRARDIDRQMSSRMKALEEARAAARQYTQPPAPAPAPAPAGVSPAAALQQRLDRLNQRWLLLALRLQGARDRSVDNKDRLSYLSVYLWNK</sequence>
<evidence type="ECO:0000256" key="2">
    <source>
        <dbReference type="SAM" id="MobiDB-lite"/>
    </source>
</evidence>
<feature type="region of interest" description="Disordered" evidence="2">
    <location>
        <begin position="1068"/>
        <end position="1087"/>
    </location>
</feature>
<dbReference type="Proteomes" id="UP000823941">
    <property type="component" value="Chromosome 7"/>
</dbReference>
<dbReference type="SUPFAM" id="SSF46966">
    <property type="entry name" value="Spectrin repeat"/>
    <property type="match status" value="2"/>
</dbReference>
<accession>A0ABQ7QWT6</accession>
<evidence type="ECO:0000313" key="4">
    <source>
        <dbReference type="Proteomes" id="UP000823941"/>
    </source>
</evidence>
<dbReference type="EMBL" id="JAHIBW010000007">
    <property type="protein sequence ID" value="KAG7309511.1"/>
    <property type="molecule type" value="Genomic_DNA"/>
</dbReference>
<keyword evidence="4" id="KW-1185">Reference proteome</keyword>
<keyword evidence="1" id="KW-0175">Coiled coil</keyword>
<feature type="compositionally biased region" description="Basic and acidic residues" evidence="2">
    <location>
        <begin position="625"/>
        <end position="643"/>
    </location>
</feature>
<feature type="coiled-coil region" evidence="1">
    <location>
        <begin position="110"/>
        <end position="163"/>
    </location>
</feature>
<feature type="region of interest" description="Disordered" evidence="2">
    <location>
        <begin position="248"/>
        <end position="315"/>
    </location>
</feature>
<proteinExistence type="predicted"/>
<feature type="compositionally biased region" description="Low complexity" evidence="2">
    <location>
        <begin position="652"/>
        <end position="681"/>
    </location>
</feature>
<gene>
    <name evidence="3" type="ORF">JYU34_005485</name>
</gene>
<feature type="compositionally biased region" description="Basic and acidic residues" evidence="2">
    <location>
        <begin position="248"/>
        <end position="257"/>
    </location>
</feature>
<evidence type="ECO:0008006" key="5">
    <source>
        <dbReference type="Google" id="ProtNLM"/>
    </source>
</evidence>
<dbReference type="Gene3D" id="1.20.58.60">
    <property type="match status" value="2"/>
</dbReference>
<dbReference type="PANTHER" id="PTHR48125:SF10">
    <property type="entry name" value="OS12G0136300 PROTEIN"/>
    <property type="match status" value="1"/>
</dbReference>
<feature type="compositionally biased region" description="Basic and acidic residues" evidence="2">
    <location>
        <begin position="488"/>
        <end position="515"/>
    </location>
</feature>
<name>A0ABQ7QWT6_PLUXY</name>
<feature type="region of interest" description="Disordered" evidence="2">
    <location>
        <begin position="392"/>
        <end position="413"/>
    </location>
</feature>
<comment type="caution">
    <text evidence="3">The sequence shown here is derived from an EMBL/GenBank/DDBJ whole genome shotgun (WGS) entry which is preliminary data.</text>
</comment>
<dbReference type="PANTHER" id="PTHR48125">
    <property type="entry name" value="LP07818P1"/>
    <property type="match status" value="1"/>
</dbReference>
<reference evidence="3 4" key="1">
    <citation type="submission" date="2021-06" db="EMBL/GenBank/DDBJ databases">
        <title>A haploid diamondback moth (Plutella xylostella L.) genome assembly resolves 31 chromosomes and identifies a diamide resistance mutation.</title>
        <authorList>
            <person name="Ward C.M."/>
            <person name="Perry K.D."/>
            <person name="Baker G."/>
            <person name="Powis K."/>
            <person name="Heckel D.G."/>
            <person name="Baxter S.W."/>
        </authorList>
    </citation>
    <scope>NUCLEOTIDE SEQUENCE [LARGE SCALE GENOMIC DNA]</scope>
    <source>
        <strain evidence="3 4">LV</strain>
        <tissue evidence="3">Single pupa</tissue>
    </source>
</reference>